<sequence length="225" mass="23299">MKALLTPIAMLAVLVAVPALGGTIPPQQVLEFSPAPTGAGEWYYNGAGVLSFDQDIIINSGLSSNYDALVGARVYLPTFEVTGIPDSPYTLTPLGSSEIVIKSADNSVTYLTGTLGRGDLVTMGTVAGGFTQFQVDITNLFITHEGAALGSAALAILQNLQLPSLDFELSLQGGSGPGYYSFAQMLNDGYIGSGGFSGAMSVPEPTTVALLAFGGLALARKRRNK</sequence>
<dbReference type="Proteomes" id="UP001431776">
    <property type="component" value="Unassembled WGS sequence"/>
</dbReference>
<accession>A0AAW6U4P5</accession>
<feature type="domain" description="Ice-binding protein C-terminal" evidence="1">
    <location>
        <begin position="201"/>
        <end position="223"/>
    </location>
</feature>
<comment type="caution">
    <text evidence="2">The sequence shown here is derived from an EMBL/GenBank/DDBJ whole genome shotgun (WGS) entry which is preliminary data.</text>
</comment>
<reference evidence="2" key="1">
    <citation type="submission" date="2023-05" db="EMBL/GenBank/DDBJ databases">
        <title>Anaerotaeda fermentans gen. nov., sp. nov., a novel anaerobic planctomycete of the new family within the order Sedimentisphaerales isolated from Taman Peninsula, Russia.</title>
        <authorList>
            <person name="Khomyakova M.A."/>
            <person name="Merkel A.Y."/>
            <person name="Slobodkin A.I."/>
        </authorList>
    </citation>
    <scope>NUCLEOTIDE SEQUENCE</scope>
    <source>
        <strain evidence="2">M17dextr</strain>
    </source>
</reference>
<protein>
    <submittedName>
        <fullName evidence="2">PEP-CTERM sorting domain-containing protein</fullName>
    </submittedName>
</protein>
<proteinExistence type="predicted"/>
<dbReference type="NCBIfam" id="TIGR02595">
    <property type="entry name" value="PEP_CTERM"/>
    <property type="match status" value="1"/>
</dbReference>
<name>A0AAW6U4P5_9BACT</name>
<evidence type="ECO:0000313" key="2">
    <source>
        <dbReference type="EMBL" id="MDI6450903.1"/>
    </source>
</evidence>
<evidence type="ECO:0000259" key="1">
    <source>
        <dbReference type="Pfam" id="PF07589"/>
    </source>
</evidence>
<dbReference type="AlphaFoldDB" id="A0AAW6U4P5"/>
<dbReference type="EMBL" id="JASCXX010000026">
    <property type="protein sequence ID" value="MDI6450903.1"/>
    <property type="molecule type" value="Genomic_DNA"/>
</dbReference>
<evidence type="ECO:0000313" key="3">
    <source>
        <dbReference type="Proteomes" id="UP001431776"/>
    </source>
</evidence>
<dbReference type="InterPro" id="IPR013424">
    <property type="entry name" value="Ice-binding_C"/>
</dbReference>
<dbReference type="RefSeq" id="WP_349246312.1">
    <property type="nucleotide sequence ID" value="NZ_JASCXX010000026.1"/>
</dbReference>
<keyword evidence="3" id="KW-1185">Reference proteome</keyword>
<dbReference type="Pfam" id="PF07589">
    <property type="entry name" value="PEP-CTERM"/>
    <property type="match status" value="1"/>
</dbReference>
<gene>
    <name evidence="2" type="ORF">QJ522_17720</name>
</gene>
<organism evidence="2 3">
    <name type="scientific">Anaerobaca lacustris</name>
    <dbReference type="NCBI Taxonomy" id="3044600"/>
    <lineage>
        <taxon>Bacteria</taxon>
        <taxon>Pseudomonadati</taxon>
        <taxon>Planctomycetota</taxon>
        <taxon>Phycisphaerae</taxon>
        <taxon>Sedimentisphaerales</taxon>
        <taxon>Anaerobacaceae</taxon>
        <taxon>Anaerobaca</taxon>
    </lineage>
</organism>